<dbReference type="SMART" id="SM00347">
    <property type="entry name" value="HTH_MARR"/>
    <property type="match status" value="1"/>
</dbReference>
<evidence type="ECO:0000256" key="2">
    <source>
        <dbReference type="ARBA" id="ARBA00023125"/>
    </source>
</evidence>
<accession>A0A1I6E8S1</accession>
<evidence type="ECO:0000259" key="4">
    <source>
        <dbReference type="PROSITE" id="PS50995"/>
    </source>
</evidence>
<dbReference type="GO" id="GO:0003700">
    <property type="term" value="F:DNA-binding transcription factor activity"/>
    <property type="evidence" value="ECO:0007669"/>
    <property type="project" value="InterPro"/>
</dbReference>
<evidence type="ECO:0000313" key="5">
    <source>
        <dbReference type="EMBL" id="SFR14106.1"/>
    </source>
</evidence>
<proteinExistence type="predicted"/>
<protein>
    <submittedName>
        <fullName evidence="5">DNA-binding transcriptional regulator, MarR family</fullName>
    </submittedName>
</protein>
<dbReference type="Proteomes" id="UP000199584">
    <property type="component" value="Unassembled WGS sequence"/>
</dbReference>
<dbReference type="PROSITE" id="PS50995">
    <property type="entry name" value="HTH_MARR_2"/>
    <property type="match status" value="1"/>
</dbReference>
<keyword evidence="3" id="KW-0804">Transcription</keyword>
<keyword evidence="1" id="KW-0805">Transcription regulation</keyword>
<dbReference type="EMBL" id="FOYM01000030">
    <property type="protein sequence ID" value="SFR14106.1"/>
    <property type="molecule type" value="Genomic_DNA"/>
</dbReference>
<dbReference type="Gene3D" id="1.10.10.10">
    <property type="entry name" value="Winged helix-like DNA-binding domain superfamily/Winged helix DNA-binding domain"/>
    <property type="match status" value="1"/>
</dbReference>
<organism evidence="5 6">
    <name type="scientific">Desulfoscipio geothermicus DSM 3669</name>
    <dbReference type="NCBI Taxonomy" id="1121426"/>
    <lineage>
        <taxon>Bacteria</taxon>
        <taxon>Bacillati</taxon>
        <taxon>Bacillota</taxon>
        <taxon>Clostridia</taxon>
        <taxon>Eubacteriales</taxon>
        <taxon>Desulfallaceae</taxon>
        <taxon>Desulfoscipio</taxon>
    </lineage>
</organism>
<dbReference type="InterPro" id="IPR036390">
    <property type="entry name" value="WH_DNA-bd_sf"/>
</dbReference>
<sequence>MKQEVLTRYCDRLDEMLQHFLRRIHLELADVLDKGVTGNQFVVMKMICDRGRATVSEVAGDLCVSLSAVTALVDRLCRAGMVVRRRSEEDRRVVWLELTDEGRNMVNVCQEGRRRVIQRYLGRLDEADLLHMIKNYEKILSFMREEGEEHGTK</sequence>
<reference evidence="6" key="1">
    <citation type="submission" date="2016-10" db="EMBL/GenBank/DDBJ databases">
        <authorList>
            <person name="Varghese N."/>
            <person name="Submissions S."/>
        </authorList>
    </citation>
    <scope>NUCLEOTIDE SEQUENCE [LARGE SCALE GENOMIC DNA]</scope>
    <source>
        <strain evidence="6">DSM 3669</strain>
    </source>
</reference>
<dbReference type="InterPro" id="IPR036388">
    <property type="entry name" value="WH-like_DNA-bd_sf"/>
</dbReference>
<dbReference type="AlphaFoldDB" id="A0A1I6E8S1"/>
<name>A0A1I6E8S1_9FIRM</name>
<dbReference type="PANTHER" id="PTHR42756">
    <property type="entry name" value="TRANSCRIPTIONAL REGULATOR, MARR"/>
    <property type="match status" value="1"/>
</dbReference>
<feature type="domain" description="HTH marR-type" evidence="4">
    <location>
        <begin position="3"/>
        <end position="141"/>
    </location>
</feature>
<keyword evidence="6" id="KW-1185">Reference proteome</keyword>
<dbReference type="STRING" id="39060.SAMN05660706_1306"/>
<dbReference type="PANTHER" id="PTHR42756:SF1">
    <property type="entry name" value="TRANSCRIPTIONAL REPRESSOR OF EMRAB OPERON"/>
    <property type="match status" value="1"/>
</dbReference>
<dbReference type="Pfam" id="PF01047">
    <property type="entry name" value="MarR"/>
    <property type="match status" value="1"/>
</dbReference>
<gene>
    <name evidence="5" type="ORF">SAMN05660706_1306</name>
</gene>
<dbReference type="GO" id="GO:0003677">
    <property type="term" value="F:DNA binding"/>
    <property type="evidence" value="ECO:0007669"/>
    <property type="project" value="UniProtKB-KW"/>
</dbReference>
<dbReference type="RefSeq" id="WP_245779813.1">
    <property type="nucleotide sequence ID" value="NZ_FOYM01000030.1"/>
</dbReference>
<evidence type="ECO:0000313" key="6">
    <source>
        <dbReference type="Proteomes" id="UP000199584"/>
    </source>
</evidence>
<keyword evidence="2 5" id="KW-0238">DNA-binding</keyword>
<dbReference type="SUPFAM" id="SSF46785">
    <property type="entry name" value="Winged helix' DNA-binding domain"/>
    <property type="match status" value="1"/>
</dbReference>
<dbReference type="InterPro" id="IPR000835">
    <property type="entry name" value="HTH_MarR-typ"/>
</dbReference>
<evidence type="ECO:0000256" key="3">
    <source>
        <dbReference type="ARBA" id="ARBA00023163"/>
    </source>
</evidence>
<evidence type="ECO:0000256" key="1">
    <source>
        <dbReference type="ARBA" id="ARBA00023015"/>
    </source>
</evidence>